<evidence type="ECO:0000256" key="1">
    <source>
        <dbReference type="SAM" id="Phobius"/>
    </source>
</evidence>
<dbReference type="EMBL" id="JAACJJ010000006">
    <property type="protein sequence ID" value="KAF5328059.1"/>
    <property type="molecule type" value="Genomic_DNA"/>
</dbReference>
<feature type="transmembrane region" description="Helical" evidence="1">
    <location>
        <begin position="93"/>
        <end position="119"/>
    </location>
</feature>
<dbReference type="Pfam" id="PF20152">
    <property type="entry name" value="DUF6534"/>
    <property type="match status" value="1"/>
</dbReference>
<keyword evidence="1" id="KW-0812">Transmembrane</keyword>
<dbReference type="PANTHER" id="PTHR40465">
    <property type="entry name" value="CHROMOSOME 1, WHOLE GENOME SHOTGUN SEQUENCE"/>
    <property type="match status" value="1"/>
</dbReference>
<proteinExistence type="predicted"/>
<name>A0A8H5BRU1_9AGAR</name>
<feature type="transmembrane region" description="Helical" evidence="1">
    <location>
        <begin position="12"/>
        <end position="37"/>
    </location>
</feature>
<feature type="domain" description="DUF6534" evidence="2">
    <location>
        <begin position="60"/>
        <end position="150"/>
    </location>
</feature>
<dbReference type="AlphaFoldDB" id="A0A8H5BRU1"/>
<dbReference type="Proteomes" id="UP000567179">
    <property type="component" value="Unassembled WGS sequence"/>
</dbReference>
<feature type="transmembrane region" description="Helical" evidence="1">
    <location>
        <begin position="49"/>
        <end position="73"/>
    </location>
</feature>
<gene>
    <name evidence="3" type="ORF">D9619_013655</name>
</gene>
<dbReference type="PANTHER" id="PTHR40465:SF1">
    <property type="entry name" value="DUF6534 DOMAIN-CONTAINING PROTEIN"/>
    <property type="match status" value="1"/>
</dbReference>
<comment type="caution">
    <text evidence="3">The sequence shown here is derived from an EMBL/GenBank/DDBJ whole genome shotgun (WGS) entry which is preliminary data.</text>
</comment>
<keyword evidence="1" id="KW-0472">Membrane</keyword>
<keyword evidence="1" id="KW-1133">Transmembrane helix</keyword>
<evidence type="ECO:0000313" key="4">
    <source>
        <dbReference type="Proteomes" id="UP000567179"/>
    </source>
</evidence>
<accession>A0A8H5BRU1</accession>
<dbReference type="InterPro" id="IPR045339">
    <property type="entry name" value="DUF6534"/>
</dbReference>
<sequence>MNSASADLPPLAGAPFIGFMVGCILFGCTLLQAYQYFMNYVHDSLYRKVFIVFVCSLDTLDLIFSAIMIYLSMLDPLNHPAPDLLWLKSRGVVRFLVLFFFGTGVLTAIAAIATITAYVRKPSSVTYLAIEFARPRLYANSILAMFNSKARLRHRMQVTSELEISSKVLFGDVAAEDATTERSPADEDITDGA</sequence>
<reference evidence="3 4" key="1">
    <citation type="journal article" date="2020" name="ISME J.">
        <title>Uncovering the hidden diversity of litter-decomposition mechanisms in mushroom-forming fungi.</title>
        <authorList>
            <person name="Floudas D."/>
            <person name="Bentzer J."/>
            <person name="Ahren D."/>
            <person name="Johansson T."/>
            <person name="Persson P."/>
            <person name="Tunlid A."/>
        </authorList>
    </citation>
    <scope>NUCLEOTIDE SEQUENCE [LARGE SCALE GENOMIC DNA]</scope>
    <source>
        <strain evidence="3 4">CBS 101986</strain>
    </source>
</reference>
<keyword evidence="4" id="KW-1185">Reference proteome</keyword>
<dbReference type="OrthoDB" id="3270417at2759"/>
<organism evidence="3 4">
    <name type="scientific">Psilocybe cf. subviscida</name>
    <dbReference type="NCBI Taxonomy" id="2480587"/>
    <lineage>
        <taxon>Eukaryota</taxon>
        <taxon>Fungi</taxon>
        <taxon>Dikarya</taxon>
        <taxon>Basidiomycota</taxon>
        <taxon>Agaricomycotina</taxon>
        <taxon>Agaricomycetes</taxon>
        <taxon>Agaricomycetidae</taxon>
        <taxon>Agaricales</taxon>
        <taxon>Agaricineae</taxon>
        <taxon>Strophariaceae</taxon>
        <taxon>Psilocybe</taxon>
    </lineage>
</organism>
<evidence type="ECO:0000259" key="2">
    <source>
        <dbReference type="Pfam" id="PF20152"/>
    </source>
</evidence>
<protein>
    <recommendedName>
        <fullName evidence="2">DUF6534 domain-containing protein</fullName>
    </recommendedName>
</protein>
<evidence type="ECO:0000313" key="3">
    <source>
        <dbReference type="EMBL" id="KAF5328059.1"/>
    </source>
</evidence>